<evidence type="ECO:0000259" key="14">
    <source>
        <dbReference type="PROSITE" id="PS50178"/>
    </source>
</evidence>
<dbReference type="InterPro" id="IPR013083">
    <property type="entry name" value="Znf_RING/FYVE/PHD"/>
</dbReference>
<dbReference type="SUPFAM" id="SSF52029">
    <property type="entry name" value="GroEL apical domain-like"/>
    <property type="match status" value="1"/>
</dbReference>
<dbReference type="GO" id="GO:0000285">
    <property type="term" value="F:1-phosphatidylinositol-3-phosphate 5-kinase activity"/>
    <property type="evidence" value="ECO:0007669"/>
    <property type="project" value="UniProtKB-EC"/>
</dbReference>
<keyword evidence="17" id="KW-1185">Reference proteome</keyword>
<dbReference type="CDD" id="cd17300">
    <property type="entry name" value="PIPKc_PIKfyve"/>
    <property type="match status" value="1"/>
</dbReference>
<keyword evidence="6 11" id="KW-0863">Zinc-finger</keyword>
<evidence type="ECO:0000256" key="10">
    <source>
        <dbReference type="ARBA" id="ARBA00075294"/>
    </source>
</evidence>
<evidence type="ECO:0000256" key="9">
    <source>
        <dbReference type="ARBA" id="ARBA00022840"/>
    </source>
</evidence>
<feature type="region of interest" description="Disordered" evidence="13">
    <location>
        <begin position="1"/>
        <end position="36"/>
    </location>
</feature>
<feature type="region of interest" description="Disordered" evidence="13">
    <location>
        <begin position="716"/>
        <end position="745"/>
    </location>
</feature>
<dbReference type="InterPro" id="IPR027409">
    <property type="entry name" value="GroEL-like_apical_dom_sf"/>
</dbReference>
<reference evidence="16" key="1">
    <citation type="submission" date="2018-08" db="EMBL/GenBank/DDBJ databases">
        <title>Draft genome sequence of azole-resistant Aspergillus thermomutatus (Neosartorya pseudofischeri) strain HMR AF 39, isolated from a human nasal aspirate.</title>
        <authorList>
            <person name="Parent-Michaud M."/>
            <person name="Dufresne P.J."/>
            <person name="Fournier E."/>
            <person name="Martineau C."/>
            <person name="Moreira S."/>
            <person name="Perkins V."/>
            <person name="De Repentigny L."/>
            <person name="Dufresne S.F."/>
        </authorList>
    </citation>
    <scope>NUCLEOTIDE SEQUENCE [LARGE SCALE GENOMIC DNA]</scope>
    <source>
        <strain evidence="16">HMR AF 39</strain>
    </source>
</reference>
<feature type="compositionally biased region" description="Basic and acidic residues" evidence="13">
    <location>
        <begin position="1884"/>
        <end position="1895"/>
    </location>
</feature>
<dbReference type="InterPro" id="IPR027483">
    <property type="entry name" value="PInositol-4-P-4/5-kinase_C_sf"/>
</dbReference>
<dbReference type="Gene3D" id="3.30.810.10">
    <property type="entry name" value="2-Layer Sandwich"/>
    <property type="match status" value="1"/>
</dbReference>
<dbReference type="GO" id="GO:0008270">
    <property type="term" value="F:zinc ion binding"/>
    <property type="evidence" value="ECO:0007669"/>
    <property type="project" value="UniProtKB-KW"/>
</dbReference>
<dbReference type="OrthoDB" id="158357at2759"/>
<dbReference type="InterPro" id="IPR002423">
    <property type="entry name" value="Cpn60/GroEL/TCP-1"/>
</dbReference>
<evidence type="ECO:0000256" key="7">
    <source>
        <dbReference type="ARBA" id="ARBA00022777"/>
    </source>
</evidence>
<comment type="catalytic activity">
    <reaction evidence="1">
        <text>a 1,2-diacyl-sn-glycero-3-phospho-(1D-myo-inositol-3-phosphate) + ATP = a 1,2-diacyl-sn-glycero-3-phospho-(1D-myo-inositol-3,5-bisphosphate) + ADP + H(+)</text>
        <dbReference type="Rhea" id="RHEA:13609"/>
        <dbReference type="ChEBI" id="CHEBI:15378"/>
        <dbReference type="ChEBI" id="CHEBI:30616"/>
        <dbReference type="ChEBI" id="CHEBI:57923"/>
        <dbReference type="ChEBI" id="CHEBI:58088"/>
        <dbReference type="ChEBI" id="CHEBI:456216"/>
        <dbReference type="EC" id="2.7.1.150"/>
    </reaction>
</comment>
<feature type="compositionally biased region" description="Polar residues" evidence="13">
    <location>
        <begin position="1161"/>
        <end position="1170"/>
    </location>
</feature>
<evidence type="ECO:0000256" key="1">
    <source>
        <dbReference type="ARBA" id="ARBA00000768"/>
    </source>
</evidence>
<organism evidence="16 17">
    <name type="scientific">Aspergillus thermomutatus</name>
    <name type="common">Neosartorya pseudofischeri</name>
    <dbReference type="NCBI Taxonomy" id="41047"/>
    <lineage>
        <taxon>Eukaryota</taxon>
        <taxon>Fungi</taxon>
        <taxon>Dikarya</taxon>
        <taxon>Ascomycota</taxon>
        <taxon>Pezizomycotina</taxon>
        <taxon>Eurotiomycetes</taxon>
        <taxon>Eurotiomycetidae</taxon>
        <taxon>Eurotiales</taxon>
        <taxon>Aspergillaceae</taxon>
        <taxon>Aspergillus</taxon>
        <taxon>Aspergillus subgen. Fumigati</taxon>
    </lineage>
</organism>
<feature type="compositionally biased region" description="Polar residues" evidence="13">
    <location>
        <begin position="642"/>
        <end position="653"/>
    </location>
</feature>
<comment type="caution">
    <text evidence="16">The sequence shown here is derived from an EMBL/GenBank/DDBJ whole genome shotgun (WGS) entry which is preliminary data.</text>
</comment>
<feature type="region of interest" description="Disordered" evidence="13">
    <location>
        <begin position="2480"/>
        <end position="2518"/>
    </location>
</feature>
<feature type="compositionally biased region" description="Polar residues" evidence="13">
    <location>
        <begin position="1746"/>
        <end position="1776"/>
    </location>
</feature>
<evidence type="ECO:0000313" key="17">
    <source>
        <dbReference type="Proteomes" id="UP000215305"/>
    </source>
</evidence>
<dbReference type="GO" id="GO:0000329">
    <property type="term" value="C:fungal-type vacuole membrane"/>
    <property type="evidence" value="ECO:0007669"/>
    <property type="project" value="TreeGrafter"/>
</dbReference>
<dbReference type="SUPFAM" id="SSF56104">
    <property type="entry name" value="SAICAR synthase-like"/>
    <property type="match status" value="1"/>
</dbReference>
<feature type="region of interest" description="Disordered" evidence="13">
    <location>
        <begin position="363"/>
        <end position="477"/>
    </location>
</feature>
<evidence type="ECO:0000256" key="2">
    <source>
        <dbReference type="ARBA" id="ARBA00012009"/>
    </source>
</evidence>
<feature type="compositionally biased region" description="Polar residues" evidence="13">
    <location>
        <begin position="144"/>
        <end position="167"/>
    </location>
</feature>
<dbReference type="Gene3D" id="3.50.7.10">
    <property type="entry name" value="GroEL"/>
    <property type="match status" value="1"/>
</dbReference>
<dbReference type="FunFam" id="3.30.40.10:FF:000283">
    <property type="entry name" value="1-phosphatidylinositol-3-phosphate 5-kinase (Fab1)"/>
    <property type="match status" value="1"/>
</dbReference>
<feature type="compositionally biased region" description="Polar residues" evidence="13">
    <location>
        <begin position="2026"/>
        <end position="2038"/>
    </location>
</feature>
<dbReference type="EMBL" id="NKHU02000148">
    <property type="protein sequence ID" value="RHZ51465.1"/>
    <property type="molecule type" value="Genomic_DNA"/>
</dbReference>
<accession>A0A397GKQ5</accession>
<dbReference type="SMART" id="SM00330">
    <property type="entry name" value="PIPKc"/>
    <property type="match status" value="1"/>
</dbReference>
<dbReference type="PROSITE" id="PS50178">
    <property type="entry name" value="ZF_FYVE"/>
    <property type="match status" value="1"/>
</dbReference>
<dbReference type="SUPFAM" id="SSF54849">
    <property type="entry name" value="GroEL-intermediate domain like"/>
    <property type="match status" value="1"/>
</dbReference>
<evidence type="ECO:0000256" key="8">
    <source>
        <dbReference type="ARBA" id="ARBA00022833"/>
    </source>
</evidence>
<evidence type="ECO:0000256" key="3">
    <source>
        <dbReference type="ARBA" id="ARBA00022679"/>
    </source>
</evidence>
<dbReference type="Pfam" id="PF01363">
    <property type="entry name" value="FYVE"/>
    <property type="match status" value="1"/>
</dbReference>
<feature type="region of interest" description="Disordered" evidence="13">
    <location>
        <begin position="1647"/>
        <end position="1853"/>
    </location>
</feature>
<feature type="compositionally biased region" description="Low complexity" evidence="13">
    <location>
        <begin position="1647"/>
        <end position="1664"/>
    </location>
</feature>
<feature type="compositionally biased region" description="Polar residues" evidence="13">
    <location>
        <begin position="390"/>
        <end position="399"/>
    </location>
</feature>
<keyword evidence="9 12" id="KW-0067">ATP-binding</keyword>
<feature type="region of interest" description="Disordered" evidence="13">
    <location>
        <begin position="61"/>
        <end position="84"/>
    </location>
</feature>
<dbReference type="Proteomes" id="UP000215305">
    <property type="component" value="Unassembled WGS sequence"/>
</dbReference>
<evidence type="ECO:0000256" key="11">
    <source>
        <dbReference type="PROSITE-ProRule" id="PRU00091"/>
    </source>
</evidence>
<dbReference type="VEuPathDB" id="FungiDB:CDV56_100960"/>
<evidence type="ECO:0000256" key="5">
    <source>
        <dbReference type="ARBA" id="ARBA00022741"/>
    </source>
</evidence>
<dbReference type="GO" id="GO:0005524">
    <property type="term" value="F:ATP binding"/>
    <property type="evidence" value="ECO:0007669"/>
    <property type="project" value="UniProtKB-UniRule"/>
</dbReference>
<feature type="compositionally biased region" description="Polar residues" evidence="13">
    <location>
        <begin position="426"/>
        <end position="439"/>
    </location>
</feature>
<dbReference type="SMART" id="SM00064">
    <property type="entry name" value="FYVE"/>
    <property type="match status" value="1"/>
</dbReference>
<keyword evidence="4" id="KW-0479">Metal-binding</keyword>
<feature type="compositionally biased region" description="Acidic residues" evidence="13">
    <location>
        <begin position="2506"/>
        <end position="2518"/>
    </location>
</feature>
<feature type="domain" description="PIPK" evidence="15">
    <location>
        <begin position="2137"/>
        <end position="2469"/>
    </location>
</feature>
<dbReference type="GO" id="GO:0010008">
    <property type="term" value="C:endosome membrane"/>
    <property type="evidence" value="ECO:0007669"/>
    <property type="project" value="TreeGrafter"/>
</dbReference>
<feature type="compositionally biased region" description="Basic and acidic residues" evidence="13">
    <location>
        <begin position="1701"/>
        <end position="1715"/>
    </location>
</feature>
<dbReference type="CDD" id="cd03334">
    <property type="entry name" value="Fab1_TCP"/>
    <property type="match status" value="1"/>
</dbReference>
<feature type="compositionally biased region" description="Polar residues" evidence="13">
    <location>
        <begin position="297"/>
        <end position="308"/>
    </location>
</feature>
<feature type="region of interest" description="Disordered" evidence="13">
    <location>
        <begin position="101"/>
        <end position="348"/>
    </location>
</feature>
<feature type="compositionally biased region" description="Basic and acidic residues" evidence="13">
    <location>
        <begin position="2058"/>
        <end position="2085"/>
    </location>
</feature>
<dbReference type="RefSeq" id="XP_026612989.1">
    <property type="nucleotide sequence ID" value="XM_026754579.1"/>
</dbReference>
<dbReference type="InterPro" id="IPR017455">
    <property type="entry name" value="Znf_FYVE-rel"/>
</dbReference>
<dbReference type="InterPro" id="IPR000306">
    <property type="entry name" value="Znf_FYVE"/>
</dbReference>
<dbReference type="FunFam" id="3.30.800.10:FF:000005">
    <property type="entry name" value="1-phosphatidylinositol-3-phosphate 5-kinase (Fab1)"/>
    <property type="match status" value="1"/>
</dbReference>
<name>A0A397GKQ5_ASPTH</name>
<dbReference type="SUPFAM" id="SSF57903">
    <property type="entry name" value="FYVE/PHD zinc finger"/>
    <property type="match status" value="1"/>
</dbReference>
<dbReference type="Gene3D" id="3.30.40.10">
    <property type="entry name" value="Zinc/RING finger domain, C3HC4 (zinc finger)"/>
    <property type="match status" value="1"/>
</dbReference>
<dbReference type="PROSITE" id="PS51455">
    <property type="entry name" value="PIPK"/>
    <property type="match status" value="1"/>
</dbReference>
<feature type="compositionally biased region" description="Basic and acidic residues" evidence="13">
    <location>
        <begin position="1932"/>
        <end position="1951"/>
    </location>
</feature>
<dbReference type="STRING" id="41047.A0A397GKQ5"/>
<dbReference type="PANTHER" id="PTHR45748">
    <property type="entry name" value="1-PHOSPHATIDYLINOSITOL 3-PHOSPHATE 5-KINASE-RELATED"/>
    <property type="match status" value="1"/>
</dbReference>
<feature type="compositionally biased region" description="Basic and acidic residues" evidence="13">
    <location>
        <begin position="309"/>
        <end position="322"/>
    </location>
</feature>
<evidence type="ECO:0000256" key="4">
    <source>
        <dbReference type="ARBA" id="ARBA00022723"/>
    </source>
</evidence>
<evidence type="ECO:0000259" key="15">
    <source>
        <dbReference type="PROSITE" id="PS51455"/>
    </source>
</evidence>
<feature type="region of interest" description="Disordered" evidence="13">
    <location>
        <begin position="1867"/>
        <end position="2085"/>
    </location>
</feature>
<dbReference type="InterPro" id="IPR027410">
    <property type="entry name" value="TCP-1-like_intermed_sf"/>
</dbReference>
<feature type="region of interest" description="Disordered" evidence="13">
    <location>
        <begin position="774"/>
        <end position="855"/>
    </location>
</feature>
<dbReference type="Pfam" id="PF01504">
    <property type="entry name" value="PIP5K"/>
    <property type="match status" value="2"/>
</dbReference>
<evidence type="ECO:0000256" key="13">
    <source>
        <dbReference type="SAM" id="MobiDB-lite"/>
    </source>
</evidence>
<feature type="compositionally biased region" description="Low complexity" evidence="13">
    <location>
        <begin position="176"/>
        <end position="199"/>
    </location>
</feature>
<dbReference type="InterPro" id="IPR002498">
    <property type="entry name" value="PInositol-4-P-4/5-kinase_core"/>
</dbReference>
<keyword evidence="8" id="KW-0862">Zinc</keyword>
<dbReference type="FunFam" id="3.50.7.10:FF:000007">
    <property type="entry name" value="1-phosphatidylinositol 3-phosphate 5-kinase isoform X1"/>
    <property type="match status" value="1"/>
</dbReference>
<dbReference type="InterPro" id="IPR027484">
    <property type="entry name" value="PInositol-4-P-5-kinase_N"/>
</dbReference>
<keyword evidence="3 12" id="KW-0808">Transferase</keyword>
<dbReference type="Gene3D" id="3.30.800.10">
    <property type="entry name" value="Phosphatidylinositol Phosphate Kinase II Beta"/>
    <property type="match status" value="1"/>
</dbReference>
<dbReference type="GeneID" id="38122934"/>
<dbReference type="InterPro" id="IPR044769">
    <property type="entry name" value="PIKfyve_PIPKc"/>
</dbReference>
<evidence type="ECO:0000313" key="16">
    <source>
        <dbReference type="EMBL" id="RHZ51465.1"/>
    </source>
</evidence>
<dbReference type="FunFam" id="3.30.810.10:FF:000001">
    <property type="entry name" value="1-phosphatidylinositol 3-phosphate 5-kinase FAB1"/>
    <property type="match status" value="1"/>
</dbReference>
<dbReference type="Pfam" id="PF00118">
    <property type="entry name" value="Cpn60_TCP1"/>
    <property type="match status" value="1"/>
</dbReference>
<feature type="compositionally biased region" description="Low complexity" evidence="13">
    <location>
        <begin position="233"/>
        <end position="245"/>
    </location>
</feature>
<dbReference type="PANTHER" id="PTHR45748:SF7">
    <property type="entry name" value="1-PHOSPHATIDYLINOSITOL 3-PHOSPHATE 5-KINASE-RELATED"/>
    <property type="match status" value="1"/>
</dbReference>
<gene>
    <name evidence="16" type="ORF">CDV56_100960</name>
</gene>
<feature type="region of interest" description="Disordered" evidence="13">
    <location>
        <begin position="639"/>
        <end position="666"/>
    </location>
</feature>
<protein>
    <recommendedName>
        <fullName evidence="2">1-phosphatidylinositol-3-phosphate 5-kinase</fullName>
        <ecNumber evidence="2">2.7.1.150</ecNumber>
    </recommendedName>
    <alternativeName>
        <fullName evidence="10">Type III PIP kinase</fullName>
    </alternativeName>
</protein>
<dbReference type="InterPro" id="IPR011011">
    <property type="entry name" value="Znf_FYVE_PHD"/>
</dbReference>
<feature type="compositionally biased region" description="Low complexity" evidence="13">
    <location>
        <begin position="363"/>
        <end position="375"/>
    </location>
</feature>
<dbReference type="EC" id="2.7.1.150" evidence="2"/>
<dbReference type="GO" id="GO:0046854">
    <property type="term" value="P:phosphatidylinositol phosphate biosynthetic process"/>
    <property type="evidence" value="ECO:0007669"/>
    <property type="project" value="TreeGrafter"/>
</dbReference>
<evidence type="ECO:0000256" key="6">
    <source>
        <dbReference type="ARBA" id="ARBA00022771"/>
    </source>
</evidence>
<evidence type="ECO:0000256" key="12">
    <source>
        <dbReference type="PROSITE-ProRule" id="PRU00781"/>
    </source>
</evidence>
<feature type="compositionally biased region" description="Polar residues" evidence="13">
    <location>
        <begin position="718"/>
        <end position="741"/>
    </location>
</feature>
<sequence>MAYQQSQGTSSPSASSIFLPLGRRGSRASVSTQAERESLNAALDQIHTAAYQSDSLTVFNDFTSPPVPASATEEKNLSGELQGGLSGLYSRFRTSVGGMRDIVSGVGKSSDKGAPDGPAIKSPTSERSVSKSAADSTGPMVEAQQFNPSSSQGSRLKSPTSGSSQNAHDLATGKGSKLSSKTASISSKASVSASPALKSPTVPLPKSTSNPAAVDPTVTELHVSAVKEPAHYSSNTSVNVSSSSVQTMGSEGTEREENPYVASMSSSGFSERQTHSPALAAKAHNLPNEGHAALDPSSKSKLTGQPSDSTKKLERRTSHDLDPALPAPLQVTKHSIQGEVEGTSFAQERIRSNSAASFNLDRASVTASSGTTSVSQLPGDWAGSLHEAQGPSTGATSLSLIDEDPKLGASSKAPAKNKPKDRPGMTSLSRFSAYGTSKNHSTEAAAGPPALAPINTAVDSFPGHNGRSKRSNAGGDGVVSQLRSKLLSKEFWMRDENAKDCFHCGETFSTFRRKHHCRTCGQIFDSKCTLLIPGDRFGQPGSIRVCKPCEAMINGHDDDSSEFSDSEQSPIVLNSRVSELGLGNYSRMSADDDDSSSVISQSIEHVMKTPTMAIPATRRAGEGHNRRSAVLEISPERHLVRPTSSRSLKSTLNGRPHAMGHKRHHSRQQYIRNFKSFHDDRAPFQRRNVEDNAMRARLPAFHKDNIIDPDLAQYLSDDASSGDEQPNLLSAVSEGSLSKSGGDSERTTFGGLLAAMKKGRSALGERSAASFIISGRDGDEGSFSSSRAVNLPRASRRRNLSVASSIHRHSPRASKDSVSNPHDASNAGHVFPTGVTPSGFKMTRSSSMRGAGAPPVELNKASLQHVRKLLRQLLKDASVPHSNSWETALLPILLKAADEVDPDVQNGDDMDIRHYVKLKKILGGRPGDTSYVSGLVFTKNLALKSMPRSIPHPRILIITFPLEYARHQQHFMSLEPVIRQEREFLENLISRIAALRPNLLLVEKNVSGLALELLERANIATAYNVKSSVLEAVSRCTQTRIITSMDKLVTTPVHSDCGSFDVKTYVYNGRKKTYMYISGCRKELGCTIVLRGGDHDVLTKVKRITEFMVYVVYNLRLETCLMRDEFAQIPMSIEESASNAADEAANVGTSSTRIKSDDKTATISPCSQGGSDEKRSDSASIGNATITTDDPEVPDDVPMPTYYEDIVRDTETKILSASPFVKFDPPYLLKRAREMERRLAYLKRLRDQDISSEQASDEKAKSQKFILITPEMVHQSPHNAPPKVKEVLHAAHDAEYDNALHHYQTQKRQWEAYISGASSLFDPYAHQNIVVLFSLVCTTTSIPCSGPDLFALEYYNEHGDDAIFEPDCTIGQYVEDICHNANAICTANGCEKRMFEHHRQYVHGEAQISVFVQPYPSKLRGLQDTILMWSCCKICGNETQVFPMSDSTWRYSFGKYLELSFYSKNLHARAGVCPHDLQRDHLRFFGYKDVALRIHYDIINLLEIIVPRTRVTWKVDNDLKLRNEVYLKIERRLNRFMASVKARLKGINVDSVVPKLAEACKSEIEVLTKKANEDHAALIKQLQEKYIGSRYWEVTPLNEVLRSVQEKVVEWDTAFADFEKNFFPSEKDIRRLATLQLKKIFLDKDSSVTSLTSTEEPPTTPTEVESGHDRATEHPRPMRRMTLSPEKAQDVLVSVVEEDSGEKNVQEASLYKDEEAQSSAPSPSPEEREPSLPPAAEIDAPEGFQSPESNARLAQSEQLPASTTQFASSQDISGATSDAAESGKVLPEHPPTEQGDSQGQVLGTEPQRPSNMLPQPTPSGIPRLAEGVVRRTGKATSPPLLRAQSQPLQGQRDRVKMAVPLRGFRAGAAGFGGSGNISSPTPEPKFRPSDRKFSDRFGLTALRNSRLAPGPSLIPRSVPSRKKNTRVSNLAKHFEQLSREFEKERQRERQQRAAKGTHSRAYPLASSKPIVEVYKNVRDAVEEREPSGEGEDFMPSTPRLPLNESTTESGELLERTLEEEPRGESVSQHFNTQPSTTEAKSRADHPTVSEGEEEIHSDEDRASTEDLHTTDSNEELAKMSPEDEQLDLKELPKHERSNLLKMLTNFWSERSASGWAPLDYPLSMSDHVFADCDIIVREDEPSSLVAFALDSSDYKEKLASIQRRYEQLDEKRSTSREGSDAIDEARVEHALLRSTGTHLKYQFQEGQAKMLCKIFYAEQFDALRKKCGVAERIVESLSRCAKWDSKGGKTNSLFLKTLDDRFILKSLSPIETQAFLKFAPAYFQIMSEALFHELPSAIAKMFGFYQVIIKNPATGTEFNWFLLLMENLFYDRVPTRIFDLKGSMRNRKVQSTGERNEVLLDENMVDFIYETPLFAREHSKKLLSQSVWNDTLFLGRQNVMDYSLMIAIDESRSELVVGVIDCIRTYTWDKKLESWIKDRGFAGGGKNRPTVTSPKEYKSRFREAMARYVLQAPSCWHQLQPTQPYRNPPGGAHLGHLPQAPHNIDGDDADVDAESGGS</sequence>
<proteinExistence type="predicted"/>
<keyword evidence="5 12" id="KW-0547">Nucleotide-binding</keyword>
<feature type="compositionally biased region" description="Low complexity" evidence="13">
    <location>
        <begin position="1"/>
        <end position="16"/>
    </location>
</feature>
<feature type="compositionally biased region" description="Basic and acidic residues" evidence="13">
    <location>
        <begin position="1665"/>
        <end position="1676"/>
    </location>
</feature>
<feature type="compositionally biased region" description="Basic and acidic residues" evidence="13">
    <location>
        <begin position="1975"/>
        <end position="1987"/>
    </location>
</feature>
<feature type="compositionally biased region" description="Basic and acidic residues" evidence="13">
    <location>
        <begin position="2012"/>
        <end position="2023"/>
    </location>
</feature>
<feature type="region of interest" description="Disordered" evidence="13">
    <location>
        <begin position="1138"/>
        <end position="1197"/>
    </location>
</feature>
<keyword evidence="7 12" id="KW-0418">Kinase</keyword>
<feature type="domain" description="FYVE-type" evidence="14">
    <location>
        <begin position="495"/>
        <end position="554"/>
    </location>
</feature>
<feature type="compositionally biased region" description="Polar residues" evidence="13">
    <location>
        <begin position="122"/>
        <end position="135"/>
    </location>
</feature>
<feature type="compositionally biased region" description="Polar residues" evidence="13">
    <location>
        <begin position="1794"/>
        <end position="1814"/>
    </location>
</feature>